<sequence length="81" mass="8506">MTFADTADDTFTPVTHSLKAAGDGRSDAPRHPPPSPPPSLPSPTPPNSTFLIVIAAVTSSAPTTCHDTAHFEPRHSPPLRI</sequence>
<dbReference type="AlphaFoldDB" id="A0A5B7HAI7"/>
<comment type="caution">
    <text evidence="2">The sequence shown here is derived from an EMBL/GenBank/DDBJ whole genome shotgun (WGS) entry which is preliminary data.</text>
</comment>
<evidence type="ECO:0000313" key="2">
    <source>
        <dbReference type="EMBL" id="MPC69240.1"/>
    </source>
</evidence>
<feature type="compositionally biased region" description="Pro residues" evidence="1">
    <location>
        <begin position="31"/>
        <end position="46"/>
    </location>
</feature>
<gene>
    <name evidence="2" type="ORF">E2C01_063456</name>
</gene>
<protein>
    <submittedName>
        <fullName evidence="2">Uncharacterized protein</fullName>
    </submittedName>
</protein>
<evidence type="ECO:0000256" key="1">
    <source>
        <dbReference type="SAM" id="MobiDB-lite"/>
    </source>
</evidence>
<dbReference type="Proteomes" id="UP000324222">
    <property type="component" value="Unassembled WGS sequence"/>
</dbReference>
<feature type="compositionally biased region" description="Low complexity" evidence="1">
    <location>
        <begin position="1"/>
        <end position="12"/>
    </location>
</feature>
<keyword evidence="3" id="KW-1185">Reference proteome</keyword>
<organism evidence="2 3">
    <name type="scientific">Portunus trituberculatus</name>
    <name type="common">Swimming crab</name>
    <name type="synonym">Neptunus trituberculatus</name>
    <dbReference type="NCBI Taxonomy" id="210409"/>
    <lineage>
        <taxon>Eukaryota</taxon>
        <taxon>Metazoa</taxon>
        <taxon>Ecdysozoa</taxon>
        <taxon>Arthropoda</taxon>
        <taxon>Crustacea</taxon>
        <taxon>Multicrustacea</taxon>
        <taxon>Malacostraca</taxon>
        <taxon>Eumalacostraca</taxon>
        <taxon>Eucarida</taxon>
        <taxon>Decapoda</taxon>
        <taxon>Pleocyemata</taxon>
        <taxon>Brachyura</taxon>
        <taxon>Eubrachyura</taxon>
        <taxon>Portunoidea</taxon>
        <taxon>Portunidae</taxon>
        <taxon>Portuninae</taxon>
        <taxon>Portunus</taxon>
    </lineage>
</organism>
<evidence type="ECO:0000313" key="3">
    <source>
        <dbReference type="Proteomes" id="UP000324222"/>
    </source>
</evidence>
<accession>A0A5B7HAI7</accession>
<proteinExistence type="predicted"/>
<reference evidence="2 3" key="1">
    <citation type="submission" date="2019-05" db="EMBL/GenBank/DDBJ databases">
        <title>Another draft genome of Portunus trituberculatus and its Hox gene families provides insights of decapod evolution.</title>
        <authorList>
            <person name="Jeong J.-H."/>
            <person name="Song I."/>
            <person name="Kim S."/>
            <person name="Choi T."/>
            <person name="Kim D."/>
            <person name="Ryu S."/>
            <person name="Kim W."/>
        </authorList>
    </citation>
    <scope>NUCLEOTIDE SEQUENCE [LARGE SCALE GENOMIC DNA]</scope>
    <source>
        <tissue evidence="2">Muscle</tissue>
    </source>
</reference>
<feature type="region of interest" description="Disordered" evidence="1">
    <location>
        <begin position="1"/>
        <end position="48"/>
    </location>
</feature>
<name>A0A5B7HAI7_PORTR</name>
<dbReference type="EMBL" id="VSRR010029084">
    <property type="protein sequence ID" value="MPC69240.1"/>
    <property type="molecule type" value="Genomic_DNA"/>
</dbReference>